<feature type="region of interest" description="Disordered" evidence="1">
    <location>
        <begin position="929"/>
        <end position="955"/>
    </location>
</feature>
<dbReference type="InterPro" id="IPR032675">
    <property type="entry name" value="LRR_dom_sf"/>
</dbReference>
<dbReference type="RefSeq" id="XP_013399877.1">
    <property type="nucleotide sequence ID" value="XM_013544423.1"/>
</dbReference>
<keyword evidence="2" id="KW-1185">Reference proteome</keyword>
<dbReference type="InterPro" id="IPR042655">
    <property type="entry name" value="LRC72"/>
</dbReference>
<protein>
    <submittedName>
        <fullName evidence="3">Uncharacterized protein LOC106166025 isoform X1</fullName>
    </submittedName>
    <submittedName>
        <fullName evidence="4">Uncharacterized protein LOC106166025 isoform X2</fullName>
    </submittedName>
</protein>
<dbReference type="Proteomes" id="UP000085678">
    <property type="component" value="Unplaced"/>
</dbReference>
<feature type="region of interest" description="Disordered" evidence="1">
    <location>
        <begin position="625"/>
        <end position="671"/>
    </location>
</feature>
<feature type="region of interest" description="Disordered" evidence="1">
    <location>
        <begin position="987"/>
        <end position="1036"/>
    </location>
</feature>
<dbReference type="STRING" id="7574.A0A1S3INU6"/>
<dbReference type="InterPro" id="IPR001611">
    <property type="entry name" value="Leu-rich_rpt"/>
</dbReference>
<dbReference type="OrthoDB" id="5954088at2759"/>
<dbReference type="Gene3D" id="3.80.10.10">
    <property type="entry name" value="Ribonuclease Inhibitor"/>
    <property type="match status" value="1"/>
</dbReference>
<evidence type="ECO:0000256" key="1">
    <source>
        <dbReference type="SAM" id="MobiDB-lite"/>
    </source>
</evidence>
<dbReference type="SUPFAM" id="SSF52058">
    <property type="entry name" value="L domain-like"/>
    <property type="match status" value="1"/>
</dbReference>
<dbReference type="KEGG" id="lak:106166025"/>
<reference evidence="3 4" key="1">
    <citation type="submission" date="2025-04" db="UniProtKB">
        <authorList>
            <consortium name="RefSeq"/>
        </authorList>
    </citation>
    <scope>IDENTIFICATION</scope>
    <source>
        <tissue evidence="3 4">Gonads</tissue>
    </source>
</reference>
<dbReference type="Pfam" id="PF14580">
    <property type="entry name" value="LRR_9"/>
    <property type="match status" value="1"/>
</dbReference>
<feature type="region of interest" description="Disordered" evidence="1">
    <location>
        <begin position="1159"/>
        <end position="1182"/>
    </location>
</feature>
<feature type="compositionally biased region" description="Polar residues" evidence="1">
    <location>
        <begin position="778"/>
        <end position="792"/>
    </location>
</feature>
<evidence type="ECO:0000313" key="4">
    <source>
        <dbReference type="RefSeq" id="XP_013399877.1"/>
    </source>
</evidence>
<feature type="compositionally biased region" description="Low complexity" evidence="1">
    <location>
        <begin position="765"/>
        <end position="777"/>
    </location>
</feature>
<sequence>MRISAQVIRSRAKGAPQTLQYLDLSNLELVAIEKIDHCAKLHTLILQGNNIDTVSNLSNCQQLWKLDLSNNQIRNLEGLDRFIALGTVVLTNNNLTWAELGKLQHIHIIDLSLQGNPQLEKDPYYRIHVIDCLPNVWMLDGRIITSAERLQVQHFFQDSALTDHPVRHKLGSRQFVPSSHKKIQINGIYGEKTVELFRRFPVDGAINVDTDKKRLKYIAYNLQEDMILESRCCGKKYKILNYDQNFLEELLEERAKDRERGNMFLLLLVATLEFAMPTQLIKETLDVAKLSEIGKIKSLDLFLLPREVRCSVVSLLLSAVKVDKDEKEAAFPQWQCKDGGLYDRLYLCLYYTVSELARLGRSRGSSSASAAKSSDMYKDYRCLLASEVVQLLCIVPAFFDFLDKDVGVMNLVATATGDYHICDKVTDLAESVRQRGGNLKAIYEHAADFVLNAVQENTLNLANKGFRKKKVDHVLTSKPAYPKRPQSSPLVASEYHMRGRSTPMRQYRIQSSKPARQTEKKPKLGERILLGPQNVARVMSIPQTDIALVQMDVVAGPHWKESEKTPADMVTFTRDTMVATGAMVSGRTDAESHFSYIDMTQLIWDDGGRFWRPRGTVGDRITIQSIRDRNLEATHPNTPRRSGSPVSPPTSPSPMRVTSARSRSTSEPQEVLVQNLKSSPTANRPMSAVLREKYNLKLEIDEHTIKNSRLLSGKTKSGKSRESLFEDPSADSSLLFDQVRDAMDNVAKTVHLTAYQTLSKGPDFSGQGSISSRSNSSTMTDNKIVQQISQVNIGPDDSHDGIGNHGDVTGDGRGVTDGAEFQDARNVKVVTAVSTADDDNSSISAVHAANTEDGGSDGGSGGGSSPRQPAPQDNEKPKVLPPPISIPSIPIARKESVTSVGAGSEVAEPSASAVSLEREMVPQAVYKVSTPESFAKPTPRGKQGTPSRQSAAVGRRPFSAVDAYKFIVAHPINDEFNTNYQNLRTEAWKRSTGANTPKNLSRPSTPRRPSSPPPQRPTSPSASKDDKRPLNVQRGNSWLAGGKDLYWEDYMNKPNTIHVPGWKEELLNKRPHSAAATRAFRRAKPPSILTPSSMLFDRVNSRTPRRTIPDFQASRGWTTTYGSSGGAREVDHARLCSTCLDKHLPSCPSKSSYERQVQFLSSKNGEHIPRHQESQKDADDMEVDIRIPSSLLEFAPS</sequence>
<accession>A0A1S3INU6</accession>
<dbReference type="PANTHER" id="PTHR46759">
    <property type="entry name" value="LEUCINE-RICH REPEAT-CONTAINING PROTEIN 72"/>
    <property type="match status" value="1"/>
</dbReference>
<feature type="compositionally biased region" description="Basic and acidic residues" evidence="1">
    <location>
        <begin position="1164"/>
        <end position="1178"/>
    </location>
</feature>
<dbReference type="PANTHER" id="PTHR46759:SF2">
    <property type="match status" value="1"/>
</dbReference>
<dbReference type="RefSeq" id="XP_013399876.1">
    <property type="nucleotide sequence ID" value="XM_013544422.1"/>
</dbReference>
<dbReference type="SMART" id="SM00365">
    <property type="entry name" value="LRR_SD22"/>
    <property type="match status" value="3"/>
</dbReference>
<dbReference type="GeneID" id="106166025"/>
<feature type="region of interest" description="Disordered" evidence="1">
    <location>
        <begin position="758"/>
        <end position="820"/>
    </location>
</feature>
<evidence type="ECO:0000313" key="3">
    <source>
        <dbReference type="RefSeq" id="XP_013399876.1"/>
    </source>
</evidence>
<feature type="region of interest" description="Disordered" evidence="1">
    <location>
        <begin position="848"/>
        <end position="891"/>
    </location>
</feature>
<proteinExistence type="predicted"/>
<name>A0A1S3INU6_LINAN</name>
<dbReference type="AlphaFoldDB" id="A0A1S3INU6"/>
<organism evidence="2 4">
    <name type="scientific">Lingula anatina</name>
    <name type="common">Brachiopod</name>
    <name type="synonym">Lingula unguis</name>
    <dbReference type="NCBI Taxonomy" id="7574"/>
    <lineage>
        <taxon>Eukaryota</taxon>
        <taxon>Metazoa</taxon>
        <taxon>Spiralia</taxon>
        <taxon>Lophotrochozoa</taxon>
        <taxon>Brachiopoda</taxon>
        <taxon>Linguliformea</taxon>
        <taxon>Lingulata</taxon>
        <taxon>Lingulida</taxon>
        <taxon>Linguloidea</taxon>
        <taxon>Lingulidae</taxon>
        <taxon>Lingula</taxon>
    </lineage>
</organism>
<evidence type="ECO:0000313" key="2">
    <source>
        <dbReference type="Proteomes" id="UP000085678"/>
    </source>
</evidence>
<dbReference type="PROSITE" id="PS51450">
    <property type="entry name" value="LRR"/>
    <property type="match status" value="2"/>
</dbReference>
<gene>
    <name evidence="3 4" type="primary">LOC106166025</name>
</gene>